<dbReference type="PANTHER" id="PTHR12110:SF21">
    <property type="entry name" value="XYLOSE ISOMERASE-LIKE TIM BARREL DOMAIN-CONTAINING PROTEIN"/>
    <property type="match status" value="1"/>
</dbReference>
<reference evidence="2" key="1">
    <citation type="journal article" date="2020" name="Stud. Mycol.">
        <title>101 Dothideomycetes genomes: a test case for predicting lifestyles and emergence of pathogens.</title>
        <authorList>
            <person name="Haridas S."/>
            <person name="Albert R."/>
            <person name="Binder M."/>
            <person name="Bloem J."/>
            <person name="Labutti K."/>
            <person name="Salamov A."/>
            <person name="Andreopoulos B."/>
            <person name="Baker S."/>
            <person name="Barry K."/>
            <person name="Bills G."/>
            <person name="Bluhm B."/>
            <person name="Cannon C."/>
            <person name="Castanera R."/>
            <person name="Culley D."/>
            <person name="Daum C."/>
            <person name="Ezra D."/>
            <person name="Gonzalez J."/>
            <person name="Henrissat B."/>
            <person name="Kuo A."/>
            <person name="Liang C."/>
            <person name="Lipzen A."/>
            <person name="Lutzoni F."/>
            <person name="Magnuson J."/>
            <person name="Mondo S."/>
            <person name="Nolan M."/>
            <person name="Ohm R."/>
            <person name="Pangilinan J."/>
            <person name="Park H.-J."/>
            <person name="Ramirez L."/>
            <person name="Alfaro M."/>
            <person name="Sun H."/>
            <person name="Tritt A."/>
            <person name="Yoshinaga Y."/>
            <person name="Zwiers L.-H."/>
            <person name="Turgeon B."/>
            <person name="Goodwin S."/>
            <person name="Spatafora J."/>
            <person name="Crous P."/>
            <person name="Grigoriev I."/>
        </authorList>
    </citation>
    <scope>NUCLEOTIDE SEQUENCE</scope>
    <source>
        <strain evidence="2">CBS 110217</strain>
    </source>
</reference>
<dbReference type="OrthoDB" id="5360893at2759"/>
<dbReference type="Gene3D" id="3.20.20.150">
    <property type="entry name" value="Divalent-metal-dependent TIM barrel enzymes"/>
    <property type="match status" value="1"/>
</dbReference>
<evidence type="ECO:0000313" key="2">
    <source>
        <dbReference type="EMBL" id="KAF2032999.1"/>
    </source>
</evidence>
<dbReference type="EMBL" id="ML978169">
    <property type="protein sequence ID" value="KAF2032999.1"/>
    <property type="molecule type" value="Genomic_DNA"/>
</dbReference>
<sequence length="358" mass="40915">MSLGRCYAGHDLTHKLSMAAKHGLEGIELFYEDLVDHAGSSSPSDLITAAASIHELCLSLELEIICLQPFMHYDGIKDRKRHAERIEEMKLWMELAHILGTDIIQVPSSFLSRDEIDPELVVPDLREIADLGLQQTPIIRFAYESLCWGTYVDKWELCWDIVQEVDRPNFGVCLDSYNILGRIYADPTAESGRTENAEQEVKESTQRLVERIRPHKEKIFFIQIVDAERLEQPLLPGHPFYNPEQPARMSWSRNCRLFYGESDQGAYLPVKDVANAILNDIGFNGWVSMELFNRVMERRDHAVVEELAARAAISWEKLSHDLQLDTQTQSERSESAKVELKRDSGVSTPVSEFELARL</sequence>
<protein>
    <submittedName>
        <fullName evidence="2">Xylose isomerase-like protein</fullName>
    </submittedName>
</protein>
<dbReference type="GO" id="GO:0016853">
    <property type="term" value="F:isomerase activity"/>
    <property type="evidence" value="ECO:0007669"/>
    <property type="project" value="UniProtKB-KW"/>
</dbReference>
<dbReference type="SUPFAM" id="SSF51658">
    <property type="entry name" value="Xylose isomerase-like"/>
    <property type="match status" value="1"/>
</dbReference>
<evidence type="ECO:0000313" key="3">
    <source>
        <dbReference type="Proteomes" id="UP000799777"/>
    </source>
</evidence>
<gene>
    <name evidence="2" type="ORF">EK21DRAFT_98566</name>
</gene>
<dbReference type="AlphaFoldDB" id="A0A9P4LRQ0"/>
<dbReference type="PANTHER" id="PTHR12110">
    <property type="entry name" value="HYDROXYPYRUVATE ISOMERASE"/>
    <property type="match status" value="1"/>
</dbReference>
<comment type="caution">
    <text evidence="2">The sequence shown here is derived from an EMBL/GenBank/DDBJ whole genome shotgun (WGS) entry which is preliminary data.</text>
</comment>
<accession>A0A9P4LRQ0</accession>
<dbReference type="InterPro" id="IPR036237">
    <property type="entry name" value="Xyl_isomerase-like_sf"/>
</dbReference>
<dbReference type="InterPro" id="IPR013022">
    <property type="entry name" value="Xyl_isomerase-like_TIM-brl"/>
</dbReference>
<dbReference type="Proteomes" id="UP000799777">
    <property type="component" value="Unassembled WGS sequence"/>
</dbReference>
<name>A0A9P4LRQ0_9PLEO</name>
<keyword evidence="2" id="KW-0413">Isomerase</keyword>
<evidence type="ECO:0000259" key="1">
    <source>
        <dbReference type="Pfam" id="PF01261"/>
    </source>
</evidence>
<feature type="domain" description="Xylose isomerase-like TIM barrel" evidence="1">
    <location>
        <begin position="18"/>
        <end position="306"/>
    </location>
</feature>
<proteinExistence type="predicted"/>
<organism evidence="2 3">
    <name type="scientific">Setomelanomma holmii</name>
    <dbReference type="NCBI Taxonomy" id="210430"/>
    <lineage>
        <taxon>Eukaryota</taxon>
        <taxon>Fungi</taxon>
        <taxon>Dikarya</taxon>
        <taxon>Ascomycota</taxon>
        <taxon>Pezizomycotina</taxon>
        <taxon>Dothideomycetes</taxon>
        <taxon>Pleosporomycetidae</taxon>
        <taxon>Pleosporales</taxon>
        <taxon>Pleosporineae</taxon>
        <taxon>Phaeosphaeriaceae</taxon>
        <taxon>Setomelanomma</taxon>
    </lineage>
</organism>
<dbReference type="Pfam" id="PF01261">
    <property type="entry name" value="AP_endonuc_2"/>
    <property type="match status" value="1"/>
</dbReference>
<dbReference type="InterPro" id="IPR050312">
    <property type="entry name" value="IolE/XylAMocC-like"/>
</dbReference>
<keyword evidence="3" id="KW-1185">Reference proteome</keyword>